<dbReference type="EMBL" id="JAUZVZ010000014">
    <property type="protein sequence ID" value="MDP4536730.1"/>
    <property type="molecule type" value="Genomic_DNA"/>
</dbReference>
<dbReference type="SUPFAM" id="SSF158651">
    <property type="entry name" value="YejL-like"/>
    <property type="match status" value="1"/>
</dbReference>
<evidence type="ECO:0000313" key="1">
    <source>
        <dbReference type="EMBL" id="MDP4536730.1"/>
    </source>
</evidence>
<dbReference type="Pfam" id="PF07208">
    <property type="entry name" value="DUF1414"/>
    <property type="match status" value="1"/>
</dbReference>
<dbReference type="Proteomes" id="UP001231616">
    <property type="component" value="Unassembled WGS sequence"/>
</dbReference>
<accession>A0ABT9H0D1</accession>
<comment type="caution">
    <text evidence="1">The sequence shown here is derived from an EMBL/GenBank/DDBJ whole genome shotgun (WGS) entry which is preliminary data.</text>
</comment>
<dbReference type="RefSeq" id="WP_305893994.1">
    <property type="nucleotide sequence ID" value="NZ_JAUZVZ010000014.1"/>
</dbReference>
<keyword evidence="2" id="KW-1185">Reference proteome</keyword>
<sequence>MPIVSKYSSTQIENLVNTLLDELRAQNATTELSLMCLGNTVSHIVNQQVPVQHRAALVQQFCLALSDSISDSTT</sequence>
<gene>
    <name evidence="1" type="ORF">Q3O60_11055</name>
</gene>
<dbReference type="InterPro" id="IPR023202">
    <property type="entry name" value="YejL_sf"/>
</dbReference>
<dbReference type="InterPro" id="IPR009857">
    <property type="entry name" value="UPF0352"/>
</dbReference>
<organism evidence="1 2">
    <name type="scientific">Alkalimonas collagenimarina</name>
    <dbReference type="NCBI Taxonomy" id="400390"/>
    <lineage>
        <taxon>Bacteria</taxon>
        <taxon>Pseudomonadati</taxon>
        <taxon>Pseudomonadota</taxon>
        <taxon>Gammaproteobacteria</taxon>
        <taxon>Alkalimonas</taxon>
    </lineage>
</organism>
<dbReference type="Gene3D" id="1.10.3390.10">
    <property type="entry name" value="YejL-like"/>
    <property type="match status" value="1"/>
</dbReference>
<proteinExistence type="predicted"/>
<evidence type="ECO:0000313" key="2">
    <source>
        <dbReference type="Proteomes" id="UP001231616"/>
    </source>
</evidence>
<reference evidence="1 2" key="1">
    <citation type="submission" date="2023-08" db="EMBL/GenBank/DDBJ databases">
        <authorList>
            <person name="Joshi A."/>
            <person name="Thite S."/>
        </authorList>
    </citation>
    <scope>NUCLEOTIDE SEQUENCE [LARGE SCALE GENOMIC DNA]</scope>
    <source>
        <strain evidence="1 2">AC40</strain>
    </source>
</reference>
<protein>
    <submittedName>
        <fullName evidence="1">DUF1414 domain-containing protein</fullName>
    </submittedName>
</protein>
<name>A0ABT9H0D1_9GAMM</name>